<feature type="transmembrane region" description="Helical" evidence="2">
    <location>
        <begin position="461"/>
        <end position="478"/>
    </location>
</feature>
<feature type="chain" id="PRO_5032487417" evidence="3">
    <location>
        <begin position="20"/>
        <end position="606"/>
    </location>
</feature>
<dbReference type="PANTHER" id="PTHR40940:SF2">
    <property type="entry name" value="BATD"/>
    <property type="match status" value="1"/>
</dbReference>
<feature type="region of interest" description="Disordered" evidence="1">
    <location>
        <begin position="408"/>
        <end position="434"/>
    </location>
</feature>
<gene>
    <name evidence="4" type="ORF">H5P28_01330</name>
</gene>
<keyword evidence="3" id="KW-0732">Signal</keyword>
<dbReference type="RefSeq" id="WP_185673903.1">
    <property type="nucleotide sequence ID" value="NZ_JACHVB010000012.1"/>
</dbReference>
<organism evidence="4 5">
    <name type="scientific">Ruficoccus amylovorans</name>
    <dbReference type="NCBI Taxonomy" id="1804625"/>
    <lineage>
        <taxon>Bacteria</taxon>
        <taxon>Pseudomonadati</taxon>
        <taxon>Verrucomicrobiota</taxon>
        <taxon>Opitutia</taxon>
        <taxon>Puniceicoccales</taxon>
        <taxon>Cerasicoccaceae</taxon>
        <taxon>Ruficoccus</taxon>
    </lineage>
</organism>
<dbReference type="PANTHER" id="PTHR40940">
    <property type="entry name" value="PROTEIN BATD-RELATED"/>
    <property type="match status" value="1"/>
</dbReference>
<evidence type="ECO:0000256" key="2">
    <source>
        <dbReference type="SAM" id="Phobius"/>
    </source>
</evidence>
<feature type="compositionally biased region" description="Pro residues" evidence="1">
    <location>
        <begin position="408"/>
        <end position="423"/>
    </location>
</feature>
<comment type="caution">
    <text evidence="4">The sequence shown here is derived from an EMBL/GenBank/DDBJ whole genome shotgun (WGS) entry which is preliminary data.</text>
</comment>
<keyword evidence="2" id="KW-1133">Transmembrane helix</keyword>
<dbReference type="InterPro" id="IPR025738">
    <property type="entry name" value="BatD"/>
</dbReference>
<accession>A0A842HBU4</accession>
<dbReference type="EMBL" id="JACHVB010000012">
    <property type="protein sequence ID" value="MBC2592891.1"/>
    <property type="molecule type" value="Genomic_DNA"/>
</dbReference>
<evidence type="ECO:0000313" key="5">
    <source>
        <dbReference type="Proteomes" id="UP000546464"/>
    </source>
</evidence>
<name>A0A842HBU4_9BACT</name>
<feature type="signal peptide" evidence="3">
    <location>
        <begin position="1"/>
        <end position="19"/>
    </location>
</feature>
<dbReference type="Proteomes" id="UP000546464">
    <property type="component" value="Unassembled WGS sequence"/>
</dbReference>
<protein>
    <submittedName>
        <fullName evidence="4">Protein BatD</fullName>
    </submittedName>
</protein>
<evidence type="ECO:0000256" key="1">
    <source>
        <dbReference type="SAM" id="MobiDB-lite"/>
    </source>
</evidence>
<reference evidence="4 5" key="1">
    <citation type="submission" date="2020-07" db="EMBL/GenBank/DDBJ databases">
        <authorList>
            <person name="Feng X."/>
        </authorList>
    </citation>
    <scope>NUCLEOTIDE SEQUENCE [LARGE SCALE GENOMIC DNA]</scope>
    <source>
        <strain evidence="4 5">JCM31066</strain>
    </source>
</reference>
<dbReference type="AlphaFoldDB" id="A0A842HBU4"/>
<evidence type="ECO:0000256" key="3">
    <source>
        <dbReference type="SAM" id="SignalP"/>
    </source>
</evidence>
<sequence>MRFLTGIFLSIFLCGALSAQDVRVESSFEPSIMHAGETGIYRFTVSKQESGRNVMAFRGFDIDFSAIRGIPGLQVSYLGPSQNVSIINSQTMVSVSHQFRVRADEAGEFTLPAFPITLDGKSYTVPAATLKVLARSQAAVAAAGQSMQMELILPRDKIYVGESLPVQIRLYIRRDIQVSHLGSEVPVKIGDAFAVSDFSDPAQRQVERNGEIYQEVVWQAVVTPYKAGDYPLVFQEDVYAYAPEQNRGRSRDPFESIFNRIGMRDVQKVSLYTNQDEDLKVLDLPAEGRPADFSGAVGIFRTSQPTVDPTKAQVGEPMTLSFNIEGSGNFDRFSPPVAADSQGWRVYNPEETFAPTDRYRYQGRMTYNYVIIPRDESVTETPEVTFNYFNPDTEKYVELKLPPRPVTITPPPPGQRPNIPPPTTANQPATSTASRHPELLPIKTTVTAWGQSMRPLFLSPWFLGAQVVPLGVLVGLALTRRRHNRLLTDPRYAREVRARKLLKPRLAAARKAATSGDHAAFYAEAQRVIQCAVGRLVDQTSEALLADEIDALLTARSVDPAIRKQTQDFLHAGDALKFGGLKRADIDLPREMSRLETLATQLMKLS</sequence>
<keyword evidence="2" id="KW-0472">Membrane</keyword>
<feature type="compositionally biased region" description="Polar residues" evidence="1">
    <location>
        <begin position="425"/>
        <end position="434"/>
    </location>
</feature>
<keyword evidence="5" id="KW-1185">Reference proteome</keyword>
<dbReference type="Pfam" id="PF13584">
    <property type="entry name" value="BatD"/>
    <property type="match status" value="2"/>
</dbReference>
<evidence type="ECO:0000313" key="4">
    <source>
        <dbReference type="EMBL" id="MBC2592891.1"/>
    </source>
</evidence>
<proteinExistence type="predicted"/>
<keyword evidence="2" id="KW-0812">Transmembrane</keyword>